<reference evidence="2 3" key="1">
    <citation type="submission" date="2018-09" db="EMBL/GenBank/DDBJ databases">
        <title>Production of Trimethoprim by Streptomyces sp. 3E-1.</title>
        <authorList>
            <person name="Kang H.J."/>
            <person name="Kim S.B."/>
        </authorList>
    </citation>
    <scope>NUCLEOTIDE SEQUENCE [LARGE SCALE GENOMIC DNA]</scope>
    <source>
        <strain evidence="2 3">3E-1</strain>
    </source>
</reference>
<proteinExistence type="predicted"/>
<evidence type="ECO:0000313" key="3">
    <source>
        <dbReference type="Proteomes" id="UP000265765"/>
    </source>
</evidence>
<dbReference type="AlphaFoldDB" id="A0AAI8PP78"/>
<sequence>MRATKHAAPQPWRRHGLVTGIPLAPLVVGAPTGRPSESGTGPRATGVHGERPTVDGTAVPSDAVQPEQPTLVRCARR</sequence>
<dbReference type="GeneID" id="91282955"/>
<evidence type="ECO:0000313" key="2">
    <source>
        <dbReference type="EMBL" id="AYC39817.1"/>
    </source>
</evidence>
<gene>
    <name evidence="2" type="ORF">DWG14_04060</name>
</gene>
<protein>
    <submittedName>
        <fullName evidence="2">Uncharacterized protein</fullName>
    </submittedName>
</protein>
<feature type="region of interest" description="Disordered" evidence="1">
    <location>
        <begin position="28"/>
        <end position="77"/>
    </location>
</feature>
<name>A0AAI8PP78_9ACTN</name>
<organism evidence="2 3">
    <name type="scientific">Streptomyces griseorubiginosus</name>
    <dbReference type="NCBI Taxonomy" id="67304"/>
    <lineage>
        <taxon>Bacteria</taxon>
        <taxon>Bacillati</taxon>
        <taxon>Actinomycetota</taxon>
        <taxon>Actinomycetes</taxon>
        <taxon>Kitasatosporales</taxon>
        <taxon>Streptomycetaceae</taxon>
        <taxon>Streptomyces</taxon>
    </lineage>
</organism>
<dbReference type="KEGG" id="sge:DWG14_04060"/>
<evidence type="ECO:0000256" key="1">
    <source>
        <dbReference type="SAM" id="MobiDB-lite"/>
    </source>
</evidence>
<dbReference type="RefSeq" id="WP_120051551.1">
    <property type="nucleotide sequence ID" value="NZ_CP032427.1"/>
</dbReference>
<dbReference type="Proteomes" id="UP000265765">
    <property type="component" value="Chromosome"/>
</dbReference>
<dbReference type="EMBL" id="CP032427">
    <property type="protein sequence ID" value="AYC39817.1"/>
    <property type="molecule type" value="Genomic_DNA"/>
</dbReference>
<accession>A0AAI8PP78</accession>